<evidence type="ECO:0000313" key="2">
    <source>
        <dbReference type="EMBL" id="CEA04450.1"/>
    </source>
</evidence>
<dbReference type="OrthoDB" id="9757559at2"/>
<dbReference type="PATRIC" id="fig|1461581.3.peg.1540"/>
<gene>
    <name evidence="2" type="primary">pvdJ1</name>
    <name evidence="2" type="ORF">BN1049_01562</name>
</gene>
<dbReference type="SUPFAM" id="SSF56801">
    <property type="entry name" value="Acetyl-CoA synthetase-like"/>
    <property type="match status" value="1"/>
</dbReference>
<dbReference type="GO" id="GO:0044550">
    <property type="term" value="P:secondary metabolite biosynthetic process"/>
    <property type="evidence" value="ECO:0007669"/>
    <property type="project" value="TreeGrafter"/>
</dbReference>
<sequence>MSRIDEPSGASGLGTHLAAMCRQQAELVALGWDGERWDYRRLAERAAHIAAQLMERGLGPGDRVGLYLERSAELLATMLGCIRAGMCFVPLAPDLPLPRLQALIRRLDVQLIVMSVPTRGVFPVPVHGLRPGGRDDLPWPELHHRLPVCILPGAGGGRGDVTLTRRALASYLHRVTERMEACAGSRWLAVTALTEVEGLLEWLGPLWVGGYVEIVSSDLRDKPVELAALLRRRPDLNTLQGSPGFWRRLLKAGWRGHRGLVALCSGTGPDLALATHLQDCVGQLWNCYGTTATVGWSMMRRVSFPLAERSLHLGQSLDGYRHWVLDAEGGDVAVGGVGELCIECDEPALVRDAGAPVQWCGRQVRRTGIRVRKQGWDGFHYLGPLEKPNRLCGFRIELGDLESGLRQLAARMNQQGAGAGACLVGYVEVAAEGGARGLAPRGRQ</sequence>
<dbReference type="GO" id="GO:0043041">
    <property type="term" value="P:amino acid activation for nonribosomal peptide biosynthetic process"/>
    <property type="evidence" value="ECO:0007669"/>
    <property type="project" value="TreeGrafter"/>
</dbReference>
<dbReference type="Gene3D" id="3.40.50.12780">
    <property type="entry name" value="N-terminal domain of ligase-like"/>
    <property type="match status" value="1"/>
</dbReference>
<dbReference type="EMBL" id="LK391969">
    <property type="protein sequence ID" value="CEF26629.1"/>
    <property type="molecule type" value="Genomic_DNA"/>
</dbReference>
<dbReference type="RefSeq" id="WP_052508736.1">
    <property type="nucleotide sequence ID" value="NZ_LK391969.1"/>
</dbReference>
<protein>
    <submittedName>
        <fullName evidence="2">Protein PvdJ1</fullName>
    </submittedName>
</protein>
<evidence type="ECO:0000259" key="1">
    <source>
        <dbReference type="Pfam" id="PF00501"/>
    </source>
</evidence>
<reference evidence="2" key="1">
    <citation type="submission" date="2014-07" db="EMBL/GenBank/DDBJ databases">
        <authorList>
            <person name="Urmite Genomes Urmite Genomes"/>
        </authorList>
    </citation>
    <scope>NUCLEOTIDE SEQUENCE</scope>
    <source>
        <strain evidence="2">12M76_air</strain>
    </source>
</reference>
<dbReference type="EMBL" id="LM997413">
    <property type="protein sequence ID" value="CEA04450.1"/>
    <property type="molecule type" value="Genomic_DNA"/>
</dbReference>
<accession>A0A078MDW9</accession>
<dbReference type="GO" id="GO:0031177">
    <property type="term" value="F:phosphopantetheine binding"/>
    <property type="evidence" value="ECO:0007669"/>
    <property type="project" value="TreeGrafter"/>
</dbReference>
<dbReference type="InterPro" id="IPR000873">
    <property type="entry name" value="AMP-dep_synth/lig_dom"/>
</dbReference>
<dbReference type="PANTHER" id="PTHR45527">
    <property type="entry name" value="NONRIBOSOMAL PEPTIDE SYNTHETASE"/>
    <property type="match status" value="1"/>
</dbReference>
<dbReference type="PANTHER" id="PTHR45527:SF1">
    <property type="entry name" value="FATTY ACID SYNTHASE"/>
    <property type="match status" value="1"/>
</dbReference>
<dbReference type="AlphaFoldDB" id="A0A078MDW9"/>
<feature type="domain" description="AMP-dependent synthetase/ligase" evidence="1">
    <location>
        <begin position="161"/>
        <end position="343"/>
    </location>
</feature>
<dbReference type="Pfam" id="PF00501">
    <property type="entry name" value="AMP-binding"/>
    <property type="match status" value="2"/>
</dbReference>
<proteinExistence type="predicted"/>
<dbReference type="GO" id="GO:0005737">
    <property type="term" value="C:cytoplasm"/>
    <property type="evidence" value="ECO:0007669"/>
    <property type="project" value="TreeGrafter"/>
</dbReference>
<name>A0A078MDW9_9PSED</name>
<feature type="domain" description="AMP-dependent synthetase/ligase" evidence="1">
    <location>
        <begin position="21"/>
        <end position="114"/>
    </location>
</feature>
<organism evidence="2">
    <name type="scientific">Pseudomonas saudimassiliensis</name>
    <dbReference type="NCBI Taxonomy" id="1461581"/>
    <lineage>
        <taxon>Bacteria</taxon>
        <taxon>Pseudomonadati</taxon>
        <taxon>Pseudomonadota</taxon>
        <taxon>Gammaproteobacteria</taxon>
        <taxon>Pseudomonadales</taxon>
        <taxon>Pseudomonadaceae</taxon>
        <taxon>Pseudomonas</taxon>
    </lineage>
</organism>
<dbReference type="InterPro" id="IPR042099">
    <property type="entry name" value="ANL_N_sf"/>
</dbReference>